<comment type="caution">
    <text evidence="1">The sequence shown here is derived from an EMBL/GenBank/DDBJ whole genome shotgun (WGS) entry which is preliminary data.</text>
</comment>
<sequence length="334" mass="37209">MRAVSTLWLYMTMYLKTVWDATSPSVREQYETSLIQTGAKLDELQNELDKITWASLLECCRIKYTTARENKEAFCRVIAAEKEAILEAEGAKAVERILDARQRTMPPCPDSSYDDLFDFLRSVGGILDDDVDRFETMYEAVLEEWQIWDTLPSKHNAQLPPAKAIDISALRTRLDALTTTGVEGTSDRSPAVNSTPSADNSGRESPDSLAQSDDGSCDQSRDERRQRAIERLQETFNDSDTIGLEVLAGPLFSTTANQYFEMIDGVYAETKTATCSIAQPEDVRSRSESPLAPSNAEEDCITKSRRSSMEASDRARRRGSVSFESGLVVDPVNP</sequence>
<organism evidence="1 2">
    <name type="scientific">Naganishia onofrii</name>
    <dbReference type="NCBI Taxonomy" id="1851511"/>
    <lineage>
        <taxon>Eukaryota</taxon>
        <taxon>Fungi</taxon>
        <taxon>Dikarya</taxon>
        <taxon>Basidiomycota</taxon>
        <taxon>Agaricomycotina</taxon>
        <taxon>Tremellomycetes</taxon>
        <taxon>Filobasidiales</taxon>
        <taxon>Filobasidiaceae</taxon>
        <taxon>Naganishia</taxon>
    </lineage>
</organism>
<name>A0ACC2XF48_9TREE</name>
<reference evidence="1" key="1">
    <citation type="submission" date="2023-04" db="EMBL/GenBank/DDBJ databases">
        <title>Draft Genome sequencing of Naganishia species isolated from polar environments using Oxford Nanopore Technology.</title>
        <authorList>
            <person name="Leo P."/>
            <person name="Venkateswaran K."/>
        </authorList>
    </citation>
    <scope>NUCLEOTIDE SEQUENCE</scope>
    <source>
        <strain evidence="1">DBVPG 5303</strain>
    </source>
</reference>
<protein>
    <submittedName>
        <fullName evidence="1">Uncharacterized protein</fullName>
    </submittedName>
</protein>
<evidence type="ECO:0000313" key="2">
    <source>
        <dbReference type="Proteomes" id="UP001234202"/>
    </source>
</evidence>
<gene>
    <name evidence="1" type="ORF">QFC24_004092</name>
</gene>
<accession>A0ACC2XF48</accession>
<dbReference type="EMBL" id="JASBWV010000014">
    <property type="protein sequence ID" value="KAJ9122664.1"/>
    <property type="molecule type" value="Genomic_DNA"/>
</dbReference>
<proteinExistence type="predicted"/>
<dbReference type="Proteomes" id="UP001234202">
    <property type="component" value="Unassembled WGS sequence"/>
</dbReference>
<keyword evidence="2" id="KW-1185">Reference proteome</keyword>
<evidence type="ECO:0000313" key="1">
    <source>
        <dbReference type="EMBL" id="KAJ9122664.1"/>
    </source>
</evidence>